<dbReference type="InterPro" id="IPR008147">
    <property type="entry name" value="Gln_synt_N"/>
</dbReference>
<dbReference type="Pfam" id="PF00120">
    <property type="entry name" value="Gln-synt_C"/>
    <property type="match status" value="1"/>
</dbReference>
<evidence type="ECO:0000256" key="2">
    <source>
        <dbReference type="RuleBase" id="RU000384"/>
    </source>
</evidence>
<comment type="similarity">
    <text evidence="1 2">Belongs to the glutamine synthetase family.</text>
</comment>
<dbReference type="Gene3D" id="3.10.20.70">
    <property type="entry name" value="Glutamine synthetase, N-terminal domain"/>
    <property type="match status" value="1"/>
</dbReference>
<evidence type="ECO:0000259" key="3">
    <source>
        <dbReference type="PROSITE" id="PS51987"/>
    </source>
</evidence>
<evidence type="ECO:0000313" key="4">
    <source>
        <dbReference type="EMBL" id="KAG0564877.1"/>
    </source>
</evidence>
<dbReference type="Gene3D" id="3.30.590.10">
    <property type="entry name" value="Glutamine synthetase/guanido kinase, catalytic domain"/>
    <property type="match status" value="1"/>
</dbReference>
<evidence type="ECO:0000256" key="1">
    <source>
        <dbReference type="PROSITE-ProRule" id="PRU01331"/>
    </source>
</evidence>
<dbReference type="EMBL" id="CM026429">
    <property type="protein sequence ID" value="KAG0564877.1"/>
    <property type="molecule type" value="Genomic_DNA"/>
</dbReference>
<dbReference type="GO" id="GO:0004356">
    <property type="term" value="F:glutamine synthetase activity"/>
    <property type="evidence" value="ECO:0007669"/>
    <property type="project" value="InterPro"/>
</dbReference>
<dbReference type="PROSITE" id="PS51987">
    <property type="entry name" value="GS_CATALYTIC"/>
    <property type="match status" value="1"/>
</dbReference>
<dbReference type="GO" id="GO:0006542">
    <property type="term" value="P:glutamine biosynthetic process"/>
    <property type="evidence" value="ECO:0007669"/>
    <property type="project" value="InterPro"/>
</dbReference>
<keyword evidence="5" id="KW-1185">Reference proteome</keyword>
<feature type="domain" description="GS catalytic" evidence="3">
    <location>
        <begin position="605"/>
        <end position="937"/>
    </location>
</feature>
<dbReference type="Pfam" id="PF16952">
    <property type="entry name" value="Gln-synt_N_2"/>
    <property type="match status" value="1"/>
</dbReference>
<dbReference type="PANTHER" id="PTHR43383:SF2">
    <property type="entry name" value="AMIDOHYDROLASE 2 FAMILY PROTEIN"/>
    <property type="match status" value="1"/>
</dbReference>
<dbReference type="Proteomes" id="UP000822688">
    <property type="component" value="Chromosome 8"/>
</dbReference>
<dbReference type="Pfam" id="PF04909">
    <property type="entry name" value="Amidohydro_2"/>
    <property type="match status" value="1"/>
</dbReference>
<dbReference type="InterPro" id="IPR006680">
    <property type="entry name" value="Amidohydro-rel"/>
</dbReference>
<dbReference type="AlphaFoldDB" id="A0A8T0H279"/>
<dbReference type="InterPro" id="IPR008146">
    <property type="entry name" value="Gln_synth_cat_dom"/>
</dbReference>
<dbReference type="InterPro" id="IPR036651">
    <property type="entry name" value="Gln_synt_N_sf"/>
</dbReference>
<dbReference type="InterPro" id="IPR032466">
    <property type="entry name" value="Metal_Hydrolase"/>
</dbReference>
<dbReference type="SUPFAM" id="SSF54368">
    <property type="entry name" value="Glutamine synthetase, N-terminal domain"/>
    <property type="match status" value="1"/>
</dbReference>
<dbReference type="SUPFAM" id="SSF51556">
    <property type="entry name" value="Metallo-dependent hydrolases"/>
    <property type="match status" value="1"/>
</dbReference>
<dbReference type="FunFam" id="3.20.20.140:FF:000046">
    <property type="entry name" value="Glutamate-ammonia ligase"/>
    <property type="match status" value="1"/>
</dbReference>
<dbReference type="InterPro" id="IPR014746">
    <property type="entry name" value="Gln_synth/guanido_kin_cat_dom"/>
</dbReference>
<dbReference type="SMART" id="SM01230">
    <property type="entry name" value="Gln-synt_C"/>
    <property type="match status" value="1"/>
</dbReference>
<evidence type="ECO:0000313" key="5">
    <source>
        <dbReference type="Proteomes" id="UP000822688"/>
    </source>
</evidence>
<organism evidence="4 5">
    <name type="scientific">Ceratodon purpureus</name>
    <name type="common">Fire moss</name>
    <name type="synonym">Dicranum purpureum</name>
    <dbReference type="NCBI Taxonomy" id="3225"/>
    <lineage>
        <taxon>Eukaryota</taxon>
        <taxon>Viridiplantae</taxon>
        <taxon>Streptophyta</taxon>
        <taxon>Embryophyta</taxon>
        <taxon>Bryophyta</taxon>
        <taxon>Bryophytina</taxon>
        <taxon>Bryopsida</taxon>
        <taxon>Dicranidae</taxon>
        <taxon>Pseudoditrichales</taxon>
        <taxon>Ditrichaceae</taxon>
        <taxon>Ceratodon</taxon>
    </lineage>
</organism>
<dbReference type="GO" id="GO:0016787">
    <property type="term" value="F:hydrolase activity"/>
    <property type="evidence" value="ECO:0007669"/>
    <property type="project" value="InterPro"/>
</dbReference>
<sequence>MGSTLEQGHEKIRQTCLTVPLVDAHAHNVVALDSSLPFLQCLSAERGHEALSGVPLSLAYQRSLQELGDMYGVEPNEASLKAHREALGLEAISEKCFGGANIECVLLDDGLTMDRMLGMGWHRKYIPGVHRVLRIETVAEAVLNQPVSQGGFATWTLESFDHRFVSTLESFSEKVVAFKSICAYRSGLRINPLVSAQAAETGLHENLQNHEKGHPVRVSNKAFIDFMFVRALEVATERHIPMQIHTGFGDKDLQLELANPLHLRAILEDPLFVKSRIVLLHGSYPFMREASYLASVYSQVHIDFGLVVPMLSVRGMRCALSDLLDLAPVNKIMFSSDGYAFPETFFLGAKWSRDILTRVLCESYDNGDLTLEEAVAAAESILNRNAIEFYKLEGNRTAFSSLTRTLSTESLLRLQETLVPSAGLTIEKPPAFEFRVPASVPRPAHPNGSTPHVYHETNPTPRFGQAPELIPKPEPVVSVALLTPAIEVPREVICADAMDVDVKPIEFKQVRLMYADTSGQIRCRVVPIRRFEDVVVEHGVGITQVIMGQTSYSDSPAANSGLTAVGEVRLMPDLSTKVTIPWSPEEALILTNMHERPGVPWKHCPRNTLQRLSQTLRMSFNLVMRAGFDVGFYLLKQTPGSHSLEFLNTSPFSSAAGVHAASPILAEIYDRLSSLNINIEEMHCEGGGQFVVSVAEAHVLTAADNLVLVRETVSAVASKHSLRASFVPNLQTSSDLGSSRVRLSLWREDENALGSQDVSEDPYGLSPVGQCFLGGIFHHLPAILAFTAPLPISYDSKSSAGYHFWGQDNLQAPLRTLRSSDASPATVSRLEMRQFDGCSNPHLGLAAILAAGIDGLRKHIHAPTPIDTDIEEVDKESVRPLPGALEEAIAALESNKVLQDSVGASLVTAIIAVRKAEVMYYKNESKDKSKALLVTRY</sequence>
<protein>
    <recommendedName>
        <fullName evidence="3">GS catalytic domain-containing protein</fullName>
    </recommendedName>
</protein>
<dbReference type="PANTHER" id="PTHR43383">
    <property type="entry name" value="NODULIN 6"/>
    <property type="match status" value="1"/>
</dbReference>
<reference evidence="4" key="1">
    <citation type="submission" date="2020-06" db="EMBL/GenBank/DDBJ databases">
        <title>WGS assembly of Ceratodon purpureus strain R40.</title>
        <authorList>
            <person name="Carey S.B."/>
            <person name="Jenkins J."/>
            <person name="Shu S."/>
            <person name="Lovell J.T."/>
            <person name="Sreedasyam A."/>
            <person name="Maumus F."/>
            <person name="Tiley G.P."/>
            <person name="Fernandez-Pozo N."/>
            <person name="Barry K."/>
            <person name="Chen C."/>
            <person name="Wang M."/>
            <person name="Lipzen A."/>
            <person name="Daum C."/>
            <person name="Saski C.A."/>
            <person name="Payton A.C."/>
            <person name="Mcbreen J.C."/>
            <person name="Conrad R.E."/>
            <person name="Kollar L.M."/>
            <person name="Olsson S."/>
            <person name="Huttunen S."/>
            <person name="Landis J.B."/>
            <person name="Wickett N.J."/>
            <person name="Johnson M.G."/>
            <person name="Rensing S.A."/>
            <person name="Grimwood J."/>
            <person name="Schmutz J."/>
            <person name="Mcdaniel S.F."/>
        </authorList>
    </citation>
    <scope>NUCLEOTIDE SEQUENCE</scope>
    <source>
        <strain evidence="4">R40</strain>
    </source>
</reference>
<accession>A0A8T0H279</accession>
<name>A0A8T0H279_CERPU</name>
<proteinExistence type="inferred from homology"/>
<gene>
    <name evidence="4" type="ORF">KC19_8G147000</name>
</gene>
<dbReference type="SUPFAM" id="SSF55931">
    <property type="entry name" value="Glutamine synthetase/guanido kinase"/>
    <property type="match status" value="1"/>
</dbReference>
<dbReference type="Gene3D" id="3.20.20.140">
    <property type="entry name" value="Metal-dependent hydrolases"/>
    <property type="match status" value="1"/>
</dbReference>
<comment type="caution">
    <text evidence="4">The sequence shown here is derived from an EMBL/GenBank/DDBJ whole genome shotgun (WGS) entry which is preliminary data.</text>
</comment>